<dbReference type="InterPro" id="IPR051503">
    <property type="entry name" value="ComplSys_Reg/VirEntry_Med"/>
</dbReference>
<evidence type="ECO:0000313" key="8">
    <source>
        <dbReference type="Proteomes" id="UP000314982"/>
    </source>
</evidence>
<reference evidence="7" key="3">
    <citation type="submission" date="2025-09" db="UniProtKB">
        <authorList>
            <consortium name="Ensembl"/>
        </authorList>
    </citation>
    <scope>IDENTIFICATION</scope>
</reference>
<comment type="subcellular location">
    <subcellularLocation>
        <location evidence="1">Virion</location>
    </subcellularLocation>
</comment>
<reference evidence="8" key="1">
    <citation type="submission" date="2018-06" db="EMBL/GenBank/DDBJ databases">
        <title>Genome assembly of Danube salmon.</title>
        <authorList>
            <person name="Macqueen D.J."/>
            <person name="Gundappa M.K."/>
        </authorList>
    </citation>
    <scope>NUCLEOTIDE SEQUENCE [LARGE SCALE GENOMIC DNA]</scope>
</reference>
<keyword evidence="3" id="KW-0732">Signal</keyword>
<keyword evidence="4" id="KW-1015">Disulfide bond</keyword>
<dbReference type="PROSITE" id="PS50923">
    <property type="entry name" value="SUSHI"/>
    <property type="match status" value="1"/>
</dbReference>
<dbReference type="InterPro" id="IPR035976">
    <property type="entry name" value="Sushi/SCR/CCP_sf"/>
</dbReference>
<protein>
    <recommendedName>
        <fullName evidence="6">Sushi domain-containing protein</fullName>
    </recommendedName>
</protein>
<evidence type="ECO:0000256" key="5">
    <source>
        <dbReference type="PROSITE-ProRule" id="PRU00302"/>
    </source>
</evidence>
<dbReference type="InterPro" id="IPR000436">
    <property type="entry name" value="Sushi_SCR_CCP_dom"/>
</dbReference>
<dbReference type="Proteomes" id="UP000314982">
    <property type="component" value="Unassembled WGS sequence"/>
</dbReference>
<keyword evidence="2 5" id="KW-0768">Sushi</keyword>
<evidence type="ECO:0000256" key="3">
    <source>
        <dbReference type="ARBA" id="ARBA00022729"/>
    </source>
</evidence>
<dbReference type="Gene3D" id="2.10.70.10">
    <property type="entry name" value="Complement Module, domain 1"/>
    <property type="match status" value="1"/>
</dbReference>
<dbReference type="CDD" id="cd00033">
    <property type="entry name" value="CCP"/>
    <property type="match status" value="1"/>
</dbReference>
<proteinExistence type="predicted"/>
<sequence length="187" mass="21179">MTCEAAERINNVNVLGVSQNNSTMKYGHRLQFECSNTRHVLNGKSEVFCSTNGQWSHSFPICDKPKDFCGPPSHLMNGDTIGRLYVTETENQLIVCQQYYILDPPSVYKTCCNRIWIGDDMPETLHCGQSADEHTENPIHVSSERSNLTLCHTWGLYHVKCAGHSTLSPGRADFCQQCIHWSCIHWS</sequence>
<dbReference type="PANTHER" id="PTHR45785">
    <property type="entry name" value="COMPLEMENT FACTOR H-RELATED"/>
    <property type="match status" value="1"/>
</dbReference>
<dbReference type="SMART" id="SM00032">
    <property type="entry name" value="CCP"/>
    <property type="match status" value="1"/>
</dbReference>
<name>A0A4W5KJY9_9TELE</name>
<feature type="domain" description="Sushi" evidence="6">
    <location>
        <begin position="1"/>
        <end position="64"/>
    </location>
</feature>
<evidence type="ECO:0000259" key="6">
    <source>
        <dbReference type="PROSITE" id="PS50923"/>
    </source>
</evidence>
<evidence type="ECO:0000313" key="7">
    <source>
        <dbReference type="Ensembl" id="ENSHHUP00000017558.1"/>
    </source>
</evidence>
<comment type="caution">
    <text evidence="5">Lacks conserved residue(s) required for the propagation of feature annotation.</text>
</comment>
<organism evidence="7 8">
    <name type="scientific">Hucho hucho</name>
    <name type="common">huchen</name>
    <dbReference type="NCBI Taxonomy" id="62062"/>
    <lineage>
        <taxon>Eukaryota</taxon>
        <taxon>Metazoa</taxon>
        <taxon>Chordata</taxon>
        <taxon>Craniata</taxon>
        <taxon>Vertebrata</taxon>
        <taxon>Euteleostomi</taxon>
        <taxon>Actinopterygii</taxon>
        <taxon>Neopterygii</taxon>
        <taxon>Teleostei</taxon>
        <taxon>Protacanthopterygii</taxon>
        <taxon>Salmoniformes</taxon>
        <taxon>Salmonidae</taxon>
        <taxon>Salmoninae</taxon>
        <taxon>Hucho</taxon>
    </lineage>
</organism>
<accession>A0A4W5KJY9</accession>
<dbReference type="AlphaFoldDB" id="A0A4W5KJY9"/>
<evidence type="ECO:0000256" key="4">
    <source>
        <dbReference type="ARBA" id="ARBA00023157"/>
    </source>
</evidence>
<reference evidence="7" key="2">
    <citation type="submission" date="2025-08" db="UniProtKB">
        <authorList>
            <consortium name="Ensembl"/>
        </authorList>
    </citation>
    <scope>IDENTIFICATION</scope>
</reference>
<evidence type="ECO:0000256" key="2">
    <source>
        <dbReference type="ARBA" id="ARBA00022659"/>
    </source>
</evidence>
<keyword evidence="8" id="KW-1185">Reference proteome</keyword>
<evidence type="ECO:0000256" key="1">
    <source>
        <dbReference type="ARBA" id="ARBA00004328"/>
    </source>
</evidence>
<dbReference type="GeneTree" id="ENSGT00970000198334"/>
<dbReference type="PANTHER" id="PTHR45785:SF2">
    <property type="entry name" value="COMPLEMENT FACTOR H-RELATED"/>
    <property type="match status" value="1"/>
</dbReference>
<dbReference type="Pfam" id="PF00084">
    <property type="entry name" value="Sushi"/>
    <property type="match status" value="1"/>
</dbReference>
<dbReference type="SUPFAM" id="SSF57535">
    <property type="entry name" value="Complement control module/SCR domain"/>
    <property type="match status" value="1"/>
</dbReference>
<dbReference type="Ensembl" id="ENSHHUT00000018197.1">
    <property type="protein sequence ID" value="ENSHHUP00000017558.1"/>
    <property type="gene ID" value="ENSHHUG00000010934.1"/>
</dbReference>